<dbReference type="GO" id="GO:0005886">
    <property type="term" value="C:plasma membrane"/>
    <property type="evidence" value="ECO:0007669"/>
    <property type="project" value="TreeGrafter"/>
</dbReference>
<dbReference type="InterPro" id="IPR027463">
    <property type="entry name" value="AcrB_DN_DC_subdom"/>
</dbReference>
<feature type="transmembrane region" description="Helical" evidence="2">
    <location>
        <begin position="993"/>
        <end position="1018"/>
    </location>
</feature>
<feature type="transmembrane region" description="Helical" evidence="2">
    <location>
        <begin position="368"/>
        <end position="386"/>
    </location>
</feature>
<proteinExistence type="predicted"/>
<feature type="transmembrane region" description="Helical" evidence="2">
    <location>
        <begin position="471"/>
        <end position="498"/>
    </location>
</feature>
<feature type="transmembrane region" description="Helical" evidence="2">
    <location>
        <begin position="862"/>
        <end position="881"/>
    </location>
</feature>
<feature type="transmembrane region" description="Helical" evidence="2">
    <location>
        <begin position="960"/>
        <end position="981"/>
    </location>
</feature>
<feature type="transmembrane region" description="Helical" evidence="2">
    <location>
        <begin position="541"/>
        <end position="564"/>
    </location>
</feature>
<protein>
    <submittedName>
        <fullName evidence="3">Hydrogenase expression protein</fullName>
    </submittedName>
</protein>
<evidence type="ECO:0000256" key="1">
    <source>
        <dbReference type="SAM" id="MobiDB-lite"/>
    </source>
</evidence>
<reference evidence="3 4" key="1">
    <citation type="submission" date="2016-01" db="EMBL/GenBank/DDBJ databases">
        <title>Whole genome sequence and analysis of Micromonospora rosaria DSM 803, which can produce antibacterial substance rosamicin.</title>
        <authorList>
            <person name="Yang H."/>
            <person name="He X."/>
            <person name="Zhu D."/>
        </authorList>
    </citation>
    <scope>NUCLEOTIDE SEQUENCE [LARGE SCALE GENOMIC DNA]</scope>
    <source>
        <strain evidence="3 4">DSM 803</strain>
    </source>
</reference>
<dbReference type="Gene3D" id="3.30.2090.10">
    <property type="entry name" value="Multidrug efflux transporter AcrB TolC docking domain, DN and DC subdomains"/>
    <property type="match status" value="2"/>
</dbReference>
<keyword evidence="2" id="KW-1133">Transmembrane helix</keyword>
<evidence type="ECO:0000313" key="4">
    <source>
        <dbReference type="Proteomes" id="UP000070620"/>
    </source>
</evidence>
<dbReference type="SUPFAM" id="SSF82693">
    <property type="entry name" value="Multidrug efflux transporter AcrB pore domain, PN1, PN2, PC1 and PC2 subdomains"/>
    <property type="match status" value="2"/>
</dbReference>
<organism evidence="3 4">
    <name type="scientific">Micromonospora rosaria</name>
    <dbReference type="NCBI Taxonomy" id="47874"/>
    <lineage>
        <taxon>Bacteria</taxon>
        <taxon>Bacillati</taxon>
        <taxon>Actinomycetota</taxon>
        <taxon>Actinomycetes</taxon>
        <taxon>Micromonosporales</taxon>
        <taxon>Micromonosporaceae</taxon>
        <taxon>Micromonospora</taxon>
    </lineage>
</organism>
<dbReference type="EMBL" id="LRQV01000048">
    <property type="protein sequence ID" value="KXK61162.1"/>
    <property type="molecule type" value="Genomic_DNA"/>
</dbReference>
<feature type="transmembrane region" description="Helical" evidence="2">
    <location>
        <begin position="888"/>
        <end position="908"/>
    </location>
</feature>
<evidence type="ECO:0000256" key="2">
    <source>
        <dbReference type="SAM" id="Phobius"/>
    </source>
</evidence>
<dbReference type="AlphaFoldDB" id="A0A136PRR7"/>
<name>A0A136PRR7_9ACTN</name>
<feature type="transmembrane region" description="Helical" evidence="2">
    <location>
        <begin position="439"/>
        <end position="459"/>
    </location>
</feature>
<comment type="caution">
    <text evidence="3">The sequence shown here is derived from an EMBL/GenBank/DDBJ whole genome shotgun (WGS) entry which is preliminary data.</text>
</comment>
<feature type="region of interest" description="Disordered" evidence="1">
    <location>
        <begin position="1025"/>
        <end position="1048"/>
    </location>
</feature>
<evidence type="ECO:0000313" key="3">
    <source>
        <dbReference type="EMBL" id="KXK61162.1"/>
    </source>
</evidence>
<dbReference type="Gene3D" id="3.30.70.1430">
    <property type="entry name" value="Multidrug efflux transporter AcrB pore domain"/>
    <property type="match status" value="2"/>
</dbReference>
<dbReference type="GO" id="GO:0042910">
    <property type="term" value="F:xenobiotic transmembrane transporter activity"/>
    <property type="evidence" value="ECO:0007669"/>
    <property type="project" value="TreeGrafter"/>
</dbReference>
<dbReference type="RefSeq" id="WP_067365957.1">
    <property type="nucleotide sequence ID" value="NZ_LRQV01000048.1"/>
</dbReference>
<accession>A0A136PRR7</accession>
<dbReference type="Pfam" id="PF00873">
    <property type="entry name" value="ACR_tran"/>
    <property type="match status" value="1"/>
</dbReference>
<dbReference type="Proteomes" id="UP000070620">
    <property type="component" value="Unassembled WGS sequence"/>
</dbReference>
<dbReference type="Gene3D" id="1.20.1640.10">
    <property type="entry name" value="Multidrug efflux transporter AcrB transmembrane domain"/>
    <property type="match status" value="2"/>
</dbReference>
<feature type="transmembrane region" description="Helical" evidence="2">
    <location>
        <begin position="342"/>
        <end position="361"/>
    </location>
</feature>
<dbReference type="PRINTS" id="PR00702">
    <property type="entry name" value="ACRIFLAVINRP"/>
</dbReference>
<dbReference type="InterPro" id="IPR001036">
    <property type="entry name" value="Acrflvin-R"/>
</dbReference>
<keyword evidence="2" id="KW-0812">Transmembrane</keyword>
<dbReference type="PANTHER" id="PTHR32063">
    <property type="match status" value="1"/>
</dbReference>
<dbReference type="Gene3D" id="3.30.70.1320">
    <property type="entry name" value="Multidrug efflux transporter AcrB pore domain like"/>
    <property type="match status" value="1"/>
</dbReference>
<dbReference type="Gene3D" id="3.30.70.1440">
    <property type="entry name" value="Multidrug efflux transporter AcrB pore domain"/>
    <property type="match status" value="1"/>
</dbReference>
<gene>
    <name evidence="3" type="ORF">AWW66_15050</name>
</gene>
<keyword evidence="2" id="KW-0472">Membrane</keyword>
<feature type="transmembrane region" description="Helical" evidence="2">
    <location>
        <begin position="914"/>
        <end position="939"/>
    </location>
</feature>
<dbReference type="SUPFAM" id="SSF82866">
    <property type="entry name" value="Multidrug efflux transporter AcrB transmembrane domain"/>
    <property type="match status" value="2"/>
</dbReference>
<sequence length="1048" mass="107633">MSWLSTISLAHRKLAALIFLLVLAFGAAVIPSIKQQVLPDLNLPVIGIVAADPGSSPAVVEQQIVEPLEAAVAGVAGIESTTSTSRQGAATVALFFTYGTDLTDAQAQVVTAVSKAAATLPTGVSPQVFVASTSDLPTLTLSVASSTTDQQELADRLRSRVAPELERIDGVNEVTVSGERGRVVRVTPDPAKLAAAGLTVDALSAALAPLGRTRPAGTVSDDRSVISVQVGGPLTGPRDLERLTVAPAAPGGDDGGRAARPVRLADVATVTVTEAPATSLTRTDGRPSLGVALTMGTGGSSAHISEQVHERLPDLRDALGEGAALTVVSDFGPSVRDSVQGLLVKGALGMVMAVLVIVLFLRSLRSTVVAAVSIPLSLVIALIVLWQQGLSLNLLTLGALTIAVGRVVDDSIVVLENIKRHLGYGTARAEAVRTGVREVAGAVTSSTLTTVAVFVPIMAVSGLVGELFTPFSLTVAVAMLASLVVSLTVIPVLAYWFLKPPPVGADPERFRREAEEAERNGWLQRRYVAVLHRSLAHRRRVLVFGVVTLLASVGLAGLLTTTFIGDEGADTLTVTQRLAPGTGLGVTDAAAQRVEQVLSGLAEVESYQVTIGSAGGFGAAFSGVGADTASFQVALAPDADPAATRDLLTERLAALTGVGDLTVSSGEAAQSLVQIALTGDDPAALRTATSTVVDALTGLPALRKVTSDLAEAAPQITVTADPARAGRYGLTDAVLAEVVGRAVEGRTVNTLTIGDARYDLVLDPGPDVPTSVDEVRALALTTPAGRVRLDQVATVALVDAPTTRTLVDGEPTVTVTAEPAGTDTGAAGAAVRKALDGVDLPAGVTWSLGGVNADQEEAFRQLGLAMAAAVALVFLIVLATFRSVRQTLVLLVSVPFAATGAILLLLLTGTPLGLAGLIGLLMLIGIVVTNAIVLIDLVNQYREQGMPLTEALVEGGRRRLRPIVMTALATILALAPMALGIGAHGGFISQPLAIVVIGGLVSSTLLTLVLVPTLYAMVESRRGGRRRRVDPPVPDGPSRTDEVAAAVR</sequence>
<keyword evidence="4" id="KW-1185">Reference proteome</keyword>
<dbReference type="OrthoDB" id="3306666at2"/>
<dbReference type="SUPFAM" id="SSF82714">
    <property type="entry name" value="Multidrug efflux transporter AcrB TolC docking domain, DN and DC subdomains"/>
    <property type="match status" value="2"/>
</dbReference>
<dbReference type="PANTHER" id="PTHR32063:SF0">
    <property type="entry name" value="SWARMING MOTILITY PROTEIN SWRC"/>
    <property type="match status" value="1"/>
</dbReference>
<feature type="transmembrane region" description="Helical" evidence="2">
    <location>
        <begin position="392"/>
        <end position="418"/>
    </location>
</feature>